<dbReference type="EMBL" id="OMOQ01000002">
    <property type="protein sequence ID" value="SPH23932.1"/>
    <property type="molecule type" value="Genomic_DNA"/>
</dbReference>
<keyword evidence="2" id="KW-1185">Reference proteome</keyword>
<accession>A0A2R8BKJ7</accession>
<gene>
    <name evidence="1" type="ORF">DEA8626_03009</name>
</gene>
<dbReference type="AlphaFoldDB" id="A0A2R8BKJ7"/>
<name>A0A2R8BKJ7_9RHOB</name>
<evidence type="ECO:0000313" key="2">
    <source>
        <dbReference type="Proteomes" id="UP000244924"/>
    </source>
</evidence>
<dbReference type="Proteomes" id="UP000244924">
    <property type="component" value="Unassembled WGS sequence"/>
</dbReference>
<organism evidence="1 2">
    <name type="scientific">Albidovulum aquaemixtae</name>
    <dbReference type="NCBI Taxonomy" id="1542388"/>
    <lineage>
        <taxon>Bacteria</taxon>
        <taxon>Pseudomonadati</taxon>
        <taxon>Pseudomonadota</taxon>
        <taxon>Alphaproteobacteria</taxon>
        <taxon>Rhodobacterales</taxon>
        <taxon>Paracoccaceae</taxon>
        <taxon>Albidovulum</taxon>
    </lineage>
</organism>
<reference evidence="1 2" key="1">
    <citation type="submission" date="2018-03" db="EMBL/GenBank/DDBJ databases">
        <authorList>
            <person name="Keele B.F."/>
        </authorList>
    </citation>
    <scope>NUCLEOTIDE SEQUENCE [LARGE SCALE GENOMIC DNA]</scope>
    <source>
        <strain evidence="1 2">CECT 8626</strain>
    </source>
</reference>
<proteinExistence type="predicted"/>
<protein>
    <submittedName>
        <fullName evidence="1">Uncharacterized protein</fullName>
    </submittedName>
</protein>
<sequence length="98" mass="10409">MRQLIWAPLEEGGALEGVSQVTVCTMGAFHNLPVASGAPEGLTVRSAGALPIFALSRGLYAAPGNEARVPSRWLWERARDGAVKWTTAGQTFTALQKS</sequence>
<evidence type="ECO:0000313" key="1">
    <source>
        <dbReference type="EMBL" id="SPH23932.1"/>
    </source>
</evidence>